<dbReference type="STRING" id="604354.TSIB_0598"/>
<protein>
    <recommendedName>
        <fullName evidence="1">S-layer protein outer domain-containing protein</fullName>
    </recommendedName>
</protein>
<dbReference type="HOGENOM" id="CLU_557387_0_0_2"/>
<accession>C6A218</accession>
<evidence type="ECO:0000313" key="3">
    <source>
        <dbReference type="Proteomes" id="UP000009079"/>
    </source>
</evidence>
<dbReference type="AlphaFoldDB" id="C6A218"/>
<evidence type="ECO:0000313" key="2">
    <source>
        <dbReference type="EMBL" id="ACS89663.1"/>
    </source>
</evidence>
<dbReference type="Proteomes" id="UP000009079">
    <property type="component" value="Chromosome"/>
</dbReference>
<sequence>MKNTIVRGLTPTRYWRCEDMKARKIIALGVGALVAGGLGAVAAQNENVYAGLNIEKAVIAFPTTAEVDGQVVHVKEDGLAAARLALTLFQDSITSTEVEVKAKDTHMTEAFQDDDNGWWFNAAEYVPDFETFPYSIEVPNTTTPAGENITIWFDWSRIDANTTEETFTINSTTANPAIKIYFGEDISPFPDFPGSAVYLNDTAYFYDSDSSEPLQTYEVGVPVTDIERWDIQFIDYELTTPPRALVQIKGPGADSADLVIMNRSVDYFLYVDENGNNVIKTLSELESDYGVTGVTNVTKELEKDKIENFVHMRIGDTFFGVLGSQYIYVDWEHYWFTDEVEKGEPVVDNWLLNWTGEGDSVWVYFNGTATLDFGEGFEIADLDVFLTTEDGTDYRLVWYTERVVDTYTQYMIPSIDPYAVAVPDYEVDLTEFNVAENTKDVYIIGGWVSNKVWAQLEEVFGEEKVAEWKEDVMDEDGYALIVEPLPNDPDNYVIIVAGQDYMKTAEAVDELIDLIESN</sequence>
<dbReference type="EMBL" id="CP001463">
    <property type="protein sequence ID" value="ACS89663.1"/>
    <property type="molecule type" value="Genomic_DNA"/>
</dbReference>
<dbReference type="Pfam" id="PF05124">
    <property type="entry name" value="S_layer_C"/>
    <property type="match status" value="1"/>
</dbReference>
<evidence type="ECO:0000259" key="1">
    <source>
        <dbReference type="Pfam" id="PF05124"/>
    </source>
</evidence>
<proteinExistence type="predicted"/>
<dbReference type="InterPro" id="IPR022651">
    <property type="entry name" value="S_layer_C"/>
</dbReference>
<keyword evidence="3" id="KW-1185">Reference proteome</keyword>
<organism evidence="2 3">
    <name type="scientific">Thermococcus sibiricus (strain DSM 12597 / MM 739)</name>
    <dbReference type="NCBI Taxonomy" id="604354"/>
    <lineage>
        <taxon>Archaea</taxon>
        <taxon>Methanobacteriati</taxon>
        <taxon>Methanobacteriota</taxon>
        <taxon>Thermococci</taxon>
        <taxon>Thermococcales</taxon>
        <taxon>Thermococcaceae</taxon>
        <taxon>Thermococcus</taxon>
    </lineage>
</organism>
<gene>
    <name evidence="2" type="ordered locus">TSIB_0598</name>
</gene>
<dbReference type="KEGG" id="tsi:TSIB_0598"/>
<feature type="domain" description="S-layer protein outer" evidence="1">
    <location>
        <begin position="207"/>
        <end position="515"/>
    </location>
</feature>
<reference evidence="2 3" key="1">
    <citation type="journal article" date="2009" name="Appl. Environ. Microbiol.">
        <title>Metabolic versatility and indigenous origin of the archaeon Thermococcus sibiricus, isolated from a siberian oil reservoir, as revealed by genome analysis.</title>
        <authorList>
            <person name="Mardanov A.V."/>
            <person name="Ravin N.V."/>
            <person name="Svetlitchnyi V.A."/>
            <person name="Beletsky A.V."/>
            <person name="Miroshnichenko M.L."/>
            <person name="Bonch-Osmolovskaya E.A."/>
            <person name="Skryabin K.G."/>
        </authorList>
    </citation>
    <scope>NUCLEOTIDE SEQUENCE [LARGE SCALE GENOMIC DNA]</scope>
    <source>
        <strain evidence="3">DSM 12597 / MM 739</strain>
    </source>
</reference>
<dbReference type="eggNOG" id="arCOG10106">
    <property type="taxonomic scope" value="Archaea"/>
</dbReference>
<name>C6A218_THESM</name>